<comment type="subcellular location">
    <subcellularLocation>
        <location evidence="1">Cell membrane</location>
        <topology evidence="1">Multi-pass membrane protein</topology>
    </subcellularLocation>
    <subcellularLocation>
        <location evidence="2">Golgi apparatus membrane</location>
        <topology evidence="2">Multi-pass membrane protein</topology>
    </subcellularLocation>
</comment>
<feature type="transmembrane region" description="Helical" evidence="13">
    <location>
        <begin position="153"/>
        <end position="177"/>
    </location>
</feature>
<dbReference type="FunFam" id="1.20.1280.290:FF:000007">
    <property type="entry name" value="Bidirectional sugar transporter SWEET7"/>
    <property type="match status" value="1"/>
</dbReference>
<feature type="transmembrane region" description="Helical" evidence="13">
    <location>
        <begin position="124"/>
        <end position="141"/>
    </location>
</feature>
<evidence type="ECO:0000256" key="3">
    <source>
        <dbReference type="ARBA" id="ARBA00007809"/>
    </source>
</evidence>
<keyword evidence="6" id="KW-1003">Cell membrane</keyword>
<protein>
    <recommendedName>
        <fullName evidence="4">Sugar transporter SWEET1</fullName>
    </recommendedName>
</protein>
<dbReference type="PANTHER" id="PTHR10791:SF30">
    <property type="entry name" value="SUGAR TRANSPORTER SWEET1"/>
    <property type="match status" value="1"/>
</dbReference>
<feature type="transmembrane region" description="Helical" evidence="13">
    <location>
        <begin position="183"/>
        <end position="204"/>
    </location>
</feature>
<keyword evidence="11" id="KW-0333">Golgi apparatus</keyword>
<sequence length="242" mass="26897">MRVISAITAFTVALSPAPDFRKIHKEKSTGPMSILPVVMIFCNCYVWILYAYLVDNILPLFVNCAFGMVTSIVFGGIYYRWSNDRPRIHKLCAIAFVVLALYTVYYILGTSGVTNQSDDSVEKVLGVLSDIVSLILYASPLETMKQVIQTKDATTLPIIISAIFLTNTTVWTVFAFADDDMFVVVPNAIGMLVCIAQVVLYIVYPPKTVRTDLNGEDEVQTPKTCEELKAFEYVAFKDVSAV</sequence>
<organism evidence="14 15">
    <name type="scientific">Phytophthora megakarya</name>
    <dbReference type="NCBI Taxonomy" id="4795"/>
    <lineage>
        <taxon>Eukaryota</taxon>
        <taxon>Sar</taxon>
        <taxon>Stramenopiles</taxon>
        <taxon>Oomycota</taxon>
        <taxon>Peronosporomycetes</taxon>
        <taxon>Peronosporales</taxon>
        <taxon>Peronosporaceae</taxon>
        <taxon>Phytophthora</taxon>
    </lineage>
</organism>
<evidence type="ECO:0000256" key="13">
    <source>
        <dbReference type="SAM" id="Phobius"/>
    </source>
</evidence>
<name>A0A225UKM4_9STRA</name>
<evidence type="ECO:0000256" key="9">
    <source>
        <dbReference type="ARBA" id="ARBA00022737"/>
    </source>
</evidence>
<reference evidence="15" key="1">
    <citation type="submission" date="2017-03" db="EMBL/GenBank/DDBJ databases">
        <title>Phytopthora megakarya and P. palmivora, two closely related causual agents of cacao black pod achieved similar genome size and gene model numbers by different mechanisms.</title>
        <authorList>
            <person name="Ali S."/>
            <person name="Shao J."/>
            <person name="Larry D.J."/>
            <person name="Kronmiller B."/>
            <person name="Shen D."/>
            <person name="Strem M.D."/>
            <person name="Melnick R.L."/>
            <person name="Guiltinan M.J."/>
            <person name="Tyler B.M."/>
            <person name="Meinhardt L.W."/>
            <person name="Bailey B.A."/>
        </authorList>
    </citation>
    <scope>NUCLEOTIDE SEQUENCE [LARGE SCALE GENOMIC DNA]</scope>
    <source>
        <strain evidence="15">zdho120</strain>
    </source>
</reference>
<feature type="transmembrane region" description="Helical" evidence="13">
    <location>
        <begin position="91"/>
        <end position="108"/>
    </location>
</feature>
<keyword evidence="5" id="KW-0813">Transport</keyword>
<dbReference type="OrthoDB" id="409725at2759"/>
<evidence type="ECO:0000256" key="4">
    <source>
        <dbReference type="ARBA" id="ARBA00021741"/>
    </source>
</evidence>
<comment type="similarity">
    <text evidence="3">Belongs to the SWEET sugar transporter family.</text>
</comment>
<dbReference type="Pfam" id="PF03083">
    <property type="entry name" value="MtN3_slv"/>
    <property type="match status" value="2"/>
</dbReference>
<evidence type="ECO:0000256" key="1">
    <source>
        <dbReference type="ARBA" id="ARBA00004651"/>
    </source>
</evidence>
<keyword evidence="9" id="KW-0677">Repeat</keyword>
<dbReference type="Gene3D" id="1.20.1280.290">
    <property type="match status" value="2"/>
</dbReference>
<feature type="transmembrane region" description="Helical" evidence="13">
    <location>
        <begin position="34"/>
        <end position="54"/>
    </location>
</feature>
<evidence type="ECO:0000256" key="8">
    <source>
        <dbReference type="ARBA" id="ARBA00022692"/>
    </source>
</evidence>
<keyword evidence="10 13" id="KW-1133">Transmembrane helix</keyword>
<dbReference type="GO" id="GO:0000139">
    <property type="term" value="C:Golgi membrane"/>
    <property type="evidence" value="ECO:0007669"/>
    <property type="project" value="UniProtKB-SubCell"/>
</dbReference>
<dbReference type="GO" id="GO:0051119">
    <property type="term" value="F:sugar transmembrane transporter activity"/>
    <property type="evidence" value="ECO:0007669"/>
    <property type="project" value="InterPro"/>
</dbReference>
<evidence type="ECO:0000256" key="10">
    <source>
        <dbReference type="ARBA" id="ARBA00022989"/>
    </source>
</evidence>
<evidence type="ECO:0000313" key="15">
    <source>
        <dbReference type="Proteomes" id="UP000198211"/>
    </source>
</evidence>
<accession>A0A225UKM4</accession>
<dbReference type="PANTHER" id="PTHR10791">
    <property type="entry name" value="RAG1-ACTIVATING PROTEIN 1"/>
    <property type="match status" value="1"/>
</dbReference>
<dbReference type="Proteomes" id="UP000198211">
    <property type="component" value="Unassembled WGS sequence"/>
</dbReference>
<dbReference type="AlphaFoldDB" id="A0A225UKM4"/>
<dbReference type="InterPro" id="IPR004316">
    <property type="entry name" value="SWEET_rpt"/>
</dbReference>
<dbReference type="GO" id="GO:0005886">
    <property type="term" value="C:plasma membrane"/>
    <property type="evidence" value="ECO:0007669"/>
    <property type="project" value="UniProtKB-SubCell"/>
</dbReference>
<keyword evidence="7" id="KW-0762">Sugar transport</keyword>
<dbReference type="InterPro" id="IPR047664">
    <property type="entry name" value="SWEET"/>
</dbReference>
<keyword evidence="8 13" id="KW-0812">Transmembrane</keyword>
<keyword evidence="12 13" id="KW-0472">Membrane</keyword>
<evidence type="ECO:0000256" key="7">
    <source>
        <dbReference type="ARBA" id="ARBA00022597"/>
    </source>
</evidence>
<evidence type="ECO:0000256" key="2">
    <source>
        <dbReference type="ARBA" id="ARBA00004653"/>
    </source>
</evidence>
<feature type="transmembrane region" description="Helical" evidence="13">
    <location>
        <begin position="60"/>
        <end position="79"/>
    </location>
</feature>
<dbReference type="FunFam" id="1.20.1280.290:FF:000004">
    <property type="entry name" value="Sugar transporter SWEET"/>
    <property type="match status" value="1"/>
</dbReference>
<comment type="caution">
    <text evidence="14">The sequence shown here is derived from an EMBL/GenBank/DDBJ whole genome shotgun (WGS) entry which is preliminary data.</text>
</comment>
<evidence type="ECO:0000313" key="14">
    <source>
        <dbReference type="EMBL" id="OWY93518.1"/>
    </source>
</evidence>
<dbReference type="EMBL" id="NBNE01015927">
    <property type="protein sequence ID" value="OWY93518.1"/>
    <property type="molecule type" value="Genomic_DNA"/>
</dbReference>
<proteinExistence type="inferred from homology"/>
<keyword evidence="15" id="KW-1185">Reference proteome</keyword>
<gene>
    <name evidence="14" type="ORF">PHMEG_00037061</name>
</gene>
<evidence type="ECO:0000256" key="5">
    <source>
        <dbReference type="ARBA" id="ARBA00022448"/>
    </source>
</evidence>
<evidence type="ECO:0000256" key="11">
    <source>
        <dbReference type="ARBA" id="ARBA00023034"/>
    </source>
</evidence>
<evidence type="ECO:0000256" key="6">
    <source>
        <dbReference type="ARBA" id="ARBA00022475"/>
    </source>
</evidence>
<evidence type="ECO:0000256" key="12">
    <source>
        <dbReference type="ARBA" id="ARBA00023136"/>
    </source>
</evidence>